<proteinExistence type="predicted"/>
<evidence type="ECO:0000313" key="3">
    <source>
        <dbReference type="EMBL" id="CAD8042800.1"/>
    </source>
</evidence>
<feature type="domain" description="CobW C-terminal" evidence="2">
    <location>
        <begin position="247"/>
        <end position="313"/>
    </location>
</feature>
<dbReference type="Pfam" id="PF07683">
    <property type="entry name" value="CobW_C"/>
    <property type="match status" value="1"/>
</dbReference>
<dbReference type="EMBL" id="CAJJDM010000001">
    <property type="protein sequence ID" value="CAD8042800.1"/>
    <property type="molecule type" value="Genomic_DNA"/>
</dbReference>
<dbReference type="InterPro" id="IPR051316">
    <property type="entry name" value="Zinc-reg_GTPase_activator"/>
</dbReference>
<dbReference type="Proteomes" id="UP000688137">
    <property type="component" value="Unassembled WGS sequence"/>
</dbReference>
<organism evidence="3 4">
    <name type="scientific">Paramecium primaurelia</name>
    <dbReference type="NCBI Taxonomy" id="5886"/>
    <lineage>
        <taxon>Eukaryota</taxon>
        <taxon>Sar</taxon>
        <taxon>Alveolata</taxon>
        <taxon>Ciliophora</taxon>
        <taxon>Intramacronucleata</taxon>
        <taxon>Oligohymenophorea</taxon>
        <taxon>Peniculida</taxon>
        <taxon>Parameciidae</taxon>
        <taxon>Paramecium</taxon>
    </lineage>
</organism>
<dbReference type="PANTHER" id="PTHR13748">
    <property type="entry name" value="COBW-RELATED"/>
    <property type="match status" value="1"/>
</dbReference>
<evidence type="ECO:0000313" key="4">
    <source>
        <dbReference type="Proteomes" id="UP000688137"/>
    </source>
</evidence>
<accession>A0A8S1JQF7</accession>
<evidence type="ECO:0000259" key="2">
    <source>
        <dbReference type="Pfam" id="PF07683"/>
    </source>
</evidence>
<reference evidence="3" key="1">
    <citation type="submission" date="2021-01" db="EMBL/GenBank/DDBJ databases">
        <authorList>
            <consortium name="Genoscope - CEA"/>
            <person name="William W."/>
        </authorList>
    </citation>
    <scope>NUCLEOTIDE SEQUENCE</scope>
</reference>
<dbReference type="CDD" id="cd03112">
    <property type="entry name" value="CobW-like"/>
    <property type="match status" value="1"/>
</dbReference>
<sequence length="318" mass="36372">MNNKNKCKIILLTGYLGSGKTTLLQYILKVQNLYQVAVIQNEFSDEMGIEAPLMVDNNGDIFDSFFELPNGCICCSAKGQLMTAIQYFIEKKPNIQFIIIESNGLADPSSLIKELWADQGLNLPAELATIVGLIPSHKFKTLYELEIFRKQIIHADLLLLNFQDLCKEDDINLIEKQLKIINPNSKLIKSVRAQIDIQNIFESEKADNKIFDQEHIHFEEVGNINKIFLNINTPNITQQEWNIKIGQMLWEEGLNIMRIKGLLFCKDEQFMYSLQGVEDIFEITPTNLAISNQQSISKILIIGQQITEELIKNIILNH</sequence>
<dbReference type="InterPro" id="IPR011629">
    <property type="entry name" value="CobW-like_C"/>
</dbReference>
<protein>
    <recommendedName>
        <fullName evidence="5">CobW C-terminal domain-containing protein</fullName>
    </recommendedName>
</protein>
<feature type="domain" description="CobW/HypB/UreG nucleotide-binding" evidence="1">
    <location>
        <begin position="9"/>
        <end position="188"/>
    </location>
</feature>
<evidence type="ECO:0008006" key="5">
    <source>
        <dbReference type="Google" id="ProtNLM"/>
    </source>
</evidence>
<dbReference type="PANTHER" id="PTHR13748:SF31">
    <property type="entry name" value="ZINC-REGULATED GTPASE METALLOPROTEIN ACTIVATOR 1A-RELATED"/>
    <property type="match status" value="1"/>
</dbReference>
<evidence type="ECO:0000259" key="1">
    <source>
        <dbReference type="Pfam" id="PF02492"/>
    </source>
</evidence>
<name>A0A8S1JQF7_PARPR</name>
<comment type="caution">
    <text evidence="3">The sequence shown here is derived from an EMBL/GenBank/DDBJ whole genome shotgun (WGS) entry which is preliminary data.</text>
</comment>
<dbReference type="AlphaFoldDB" id="A0A8S1JQF7"/>
<dbReference type="Pfam" id="PF02492">
    <property type="entry name" value="cobW"/>
    <property type="match status" value="1"/>
</dbReference>
<dbReference type="InterPro" id="IPR003495">
    <property type="entry name" value="CobW/HypB/UreG_nucleotide-bd"/>
</dbReference>
<gene>
    <name evidence="3" type="ORF">PPRIM_AZ9-3.1.T0040014</name>
</gene>
<dbReference type="GO" id="GO:0005737">
    <property type="term" value="C:cytoplasm"/>
    <property type="evidence" value="ECO:0007669"/>
    <property type="project" value="TreeGrafter"/>
</dbReference>
<dbReference type="OMA" id="IEINHAT"/>
<keyword evidence="4" id="KW-1185">Reference proteome</keyword>